<evidence type="ECO:0000259" key="4">
    <source>
        <dbReference type="PROSITE" id="PS50072"/>
    </source>
</evidence>
<dbReference type="InterPro" id="IPR002130">
    <property type="entry name" value="Cyclophilin-type_PPIase_dom"/>
</dbReference>
<keyword evidence="6" id="KW-1185">Reference proteome</keyword>
<dbReference type="GO" id="GO:0003755">
    <property type="term" value="F:peptidyl-prolyl cis-trans isomerase activity"/>
    <property type="evidence" value="ECO:0007669"/>
    <property type="project" value="UniProtKB-KW"/>
</dbReference>
<keyword evidence="2" id="KW-0697">Rotamase</keyword>
<dbReference type="Pfam" id="PF00160">
    <property type="entry name" value="Pro_isomerase"/>
    <property type="match status" value="1"/>
</dbReference>
<feature type="domain" description="PPIase cyclophilin-type" evidence="4">
    <location>
        <begin position="31"/>
        <end position="209"/>
    </location>
</feature>
<dbReference type="PANTHER" id="PTHR45625:SF4">
    <property type="entry name" value="PEPTIDYLPROLYL ISOMERASE DOMAIN AND WD REPEAT-CONTAINING PROTEIN 1"/>
    <property type="match status" value="1"/>
</dbReference>
<dbReference type="PROSITE" id="PS50072">
    <property type="entry name" value="CSA_PPIASE_2"/>
    <property type="match status" value="1"/>
</dbReference>
<dbReference type="Proteomes" id="UP000245647">
    <property type="component" value="Unassembled WGS sequence"/>
</dbReference>
<dbReference type="AlphaFoldDB" id="A0A2U2PMZ5"/>
<sequence length="236" mass="26678">MSVTLPVQAQGILDFLKKPKNQYVRISTAKGECIVKLYNETPLHRDNFIKLVKKGFYDGTLYHRVIKSFMIQGGDPDSKNATQGQLLGEGDLGYRIPAEFNPALFHKKGALAAARDDNPAKSSSACQFYIVQGKTYTNEELNIVEKKKLDGRSIPPEQRKVYQTTGGSPFLDQKYTVFGEVVRGIEMVDSIASLPTDGNDRPLTDIKMTIYLLKKREARKLEKELLQESFRRKLIM</sequence>
<evidence type="ECO:0000256" key="2">
    <source>
        <dbReference type="ARBA" id="ARBA00023110"/>
    </source>
</evidence>
<dbReference type="CDD" id="cd00317">
    <property type="entry name" value="cyclophilin"/>
    <property type="match status" value="1"/>
</dbReference>
<gene>
    <name evidence="5" type="ORF">DDR33_01480</name>
</gene>
<dbReference type="InterPro" id="IPR044666">
    <property type="entry name" value="Cyclophilin_A-like"/>
</dbReference>
<evidence type="ECO:0000313" key="6">
    <source>
        <dbReference type="Proteomes" id="UP000245647"/>
    </source>
</evidence>
<dbReference type="SUPFAM" id="SSF50891">
    <property type="entry name" value="Cyclophilin-like"/>
    <property type="match status" value="1"/>
</dbReference>
<organism evidence="5 6">
    <name type="scientific">Pararcticibacter amylolyticus</name>
    <dbReference type="NCBI Taxonomy" id="2173175"/>
    <lineage>
        <taxon>Bacteria</taxon>
        <taxon>Pseudomonadati</taxon>
        <taxon>Bacteroidota</taxon>
        <taxon>Sphingobacteriia</taxon>
        <taxon>Sphingobacteriales</taxon>
        <taxon>Sphingobacteriaceae</taxon>
        <taxon>Pararcticibacter</taxon>
    </lineage>
</organism>
<keyword evidence="3 5" id="KW-0413">Isomerase</keyword>
<dbReference type="PANTHER" id="PTHR45625">
    <property type="entry name" value="PEPTIDYL-PROLYL CIS-TRANS ISOMERASE-RELATED"/>
    <property type="match status" value="1"/>
</dbReference>
<proteinExistence type="predicted"/>
<dbReference type="EMBL" id="QEAS01000001">
    <property type="protein sequence ID" value="PWG82761.1"/>
    <property type="molecule type" value="Genomic_DNA"/>
</dbReference>
<dbReference type="OrthoDB" id="9807797at2"/>
<dbReference type="EC" id="5.2.1.8" evidence="1"/>
<dbReference type="Gene3D" id="2.40.100.10">
    <property type="entry name" value="Cyclophilin-like"/>
    <property type="match status" value="1"/>
</dbReference>
<protein>
    <recommendedName>
        <fullName evidence="1">peptidylprolyl isomerase</fullName>
        <ecNumber evidence="1">5.2.1.8</ecNumber>
    </recommendedName>
</protein>
<accession>A0A2U2PMZ5</accession>
<reference evidence="5 6" key="1">
    <citation type="submission" date="2018-04" db="EMBL/GenBank/DDBJ databases">
        <title>Pedobacter chongqingensis sp. nov., isolated from a rottenly hemp rope.</title>
        <authorList>
            <person name="Cai Y."/>
        </authorList>
    </citation>
    <scope>NUCLEOTIDE SEQUENCE [LARGE SCALE GENOMIC DNA]</scope>
    <source>
        <strain evidence="5 6">FJ4-8</strain>
    </source>
</reference>
<name>A0A2U2PMZ5_9SPHI</name>
<comment type="caution">
    <text evidence="5">The sequence shown here is derived from an EMBL/GenBank/DDBJ whole genome shotgun (WGS) entry which is preliminary data.</text>
</comment>
<evidence type="ECO:0000256" key="3">
    <source>
        <dbReference type="ARBA" id="ARBA00023235"/>
    </source>
</evidence>
<dbReference type="InterPro" id="IPR029000">
    <property type="entry name" value="Cyclophilin-like_dom_sf"/>
</dbReference>
<dbReference type="RefSeq" id="WP_109414179.1">
    <property type="nucleotide sequence ID" value="NZ_QEAS01000001.1"/>
</dbReference>
<evidence type="ECO:0000313" key="5">
    <source>
        <dbReference type="EMBL" id="PWG82761.1"/>
    </source>
</evidence>
<evidence type="ECO:0000256" key="1">
    <source>
        <dbReference type="ARBA" id="ARBA00013194"/>
    </source>
</evidence>